<evidence type="ECO:0000256" key="5">
    <source>
        <dbReference type="ARBA" id="ARBA00023136"/>
    </source>
</evidence>
<keyword evidence="5 6" id="KW-0472">Membrane</keyword>
<feature type="transmembrane region" description="Helical" evidence="6">
    <location>
        <begin position="154"/>
        <end position="173"/>
    </location>
</feature>
<sequence>MGIRTVATNAIKAALAVVALWWVARGVSLSELAATWKAADRGLLAAAIAVFLVTPVLQGVRLRRLLVAQGSAISLSESIWLAFAGNFMNFAVPVGSTSGDVFKAAYLGRRMDDSWTVVVTTFTDRAIGVATLLFTVTGIALAAGPGSVLAPLRAPLVGLSLTILAGVATLRFARLDERTARRFEKLPFSALVSRTADAVRRSLESPRAVGLAILDTLGIQVAAAASFLLIAVALGFRLTPADGLDLYAFFSAGEIVKALPGPPQGFGTLEAAYGLFFREWATTSQIVSAAFAIRVVNLVCSLPGIALAFENRPFLGIDTSRPIWWRRNPRTQAQTSDLGRAAGLVTER</sequence>
<evidence type="ECO:0000256" key="2">
    <source>
        <dbReference type="ARBA" id="ARBA00022475"/>
    </source>
</evidence>
<dbReference type="EMBL" id="JAGQHS010000081">
    <property type="protein sequence ID" value="MCA9757088.1"/>
    <property type="molecule type" value="Genomic_DNA"/>
</dbReference>
<dbReference type="PANTHER" id="PTHR40277:SF1">
    <property type="entry name" value="BLL5419 PROTEIN"/>
    <property type="match status" value="1"/>
</dbReference>
<proteinExistence type="predicted"/>
<accession>A0A956SG86</accession>
<evidence type="ECO:0000256" key="1">
    <source>
        <dbReference type="ARBA" id="ARBA00004651"/>
    </source>
</evidence>
<dbReference type="PANTHER" id="PTHR40277">
    <property type="entry name" value="BLL5419 PROTEIN"/>
    <property type="match status" value="1"/>
</dbReference>
<name>A0A956SG86_UNCEI</name>
<keyword evidence="2" id="KW-1003">Cell membrane</keyword>
<dbReference type="InterPro" id="IPR022791">
    <property type="entry name" value="L-PG_synthase/AglD"/>
</dbReference>
<feature type="transmembrane region" description="Helical" evidence="6">
    <location>
        <begin position="126"/>
        <end position="148"/>
    </location>
</feature>
<dbReference type="Pfam" id="PF03706">
    <property type="entry name" value="LPG_synthase_TM"/>
    <property type="match status" value="1"/>
</dbReference>
<protein>
    <submittedName>
        <fullName evidence="7">Flippase-like domain-containing protein</fullName>
    </submittedName>
</protein>
<reference evidence="7" key="1">
    <citation type="submission" date="2020-04" db="EMBL/GenBank/DDBJ databases">
        <authorList>
            <person name="Zhang T."/>
        </authorList>
    </citation>
    <scope>NUCLEOTIDE SEQUENCE</scope>
    <source>
        <strain evidence="7">HKST-UBA02</strain>
    </source>
</reference>
<comment type="subcellular location">
    <subcellularLocation>
        <location evidence="1">Cell membrane</location>
        <topology evidence="1">Multi-pass membrane protein</topology>
    </subcellularLocation>
</comment>
<dbReference type="GO" id="GO:0005886">
    <property type="term" value="C:plasma membrane"/>
    <property type="evidence" value="ECO:0007669"/>
    <property type="project" value="UniProtKB-SubCell"/>
</dbReference>
<dbReference type="AlphaFoldDB" id="A0A956SG86"/>
<organism evidence="7 8">
    <name type="scientific">Eiseniibacteriota bacterium</name>
    <dbReference type="NCBI Taxonomy" id="2212470"/>
    <lineage>
        <taxon>Bacteria</taxon>
        <taxon>Candidatus Eiseniibacteriota</taxon>
    </lineage>
</organism>
<evidence type="ECO:0000313" key="7">
    <source>
        <dbReference type="EMBL" id="MCA9757088.1"/>
    </source>
</evidence>
<evidence type="ECO:0000313" key="8">
    <source>
        <dbReference type="Proteomes" id="UP000739538"/>
    </source>
</evidence>
<comment type="caution">
    <text evidence="7">The sequence shown here is derived from an EMBL/GenBank/DDBJ whole genome shotgun (WGS) entry which is preliminary data.</text>
</comment>
<keyword evidence="4 6" id="KW-1133">Transmembrane helix</keyword>
<reference evidence="7" key="2">
    <citation type="journal article" date="2021" name="Microbiome">
        <title>Successional dynamics and alternative stable states in a saline activated sludge microbial community over 9 years.</title>
        <authorList>
            <person name="Wang Y."/>
            <person name="Ye J."/>
            <person name="Ju F."/>
            <person name="Liu L."/>
            <person name="Boyd J.A."/>
            <person name="Deng Y."/>
            <person name="Parks D.H."/>
            <person name="Jiang X."/>
            <person name="Yin X."/>
            <person name="Woodcroft B.J."/>
            <person name="Tyson G.W."/>
            <person name="Hugenholtz P."/>
            <person name="Polz M.F."/>
            <person name="Zhang T."/>
        </authorList>
    </citation>
    <scope>NUCLEOTIDE SEQUENCE</scope>
    <source>
        <strain evidence="7">HKST-UBA02</strain>
    </source>
</reference>
<keyword evidence="3 6" id="KW-0812">Transmembrane</keyword>
<gene>
    <name evidence="7" type="ORF">KDA27_14885</name>
</gene>
<evidence type="ECO:0000256" key="3">
    <source>
        <dbReference type="ARBA" id="ARBA00022692"/>
    </source>
</evidence>
<feature type="transmembrane region" description="Helical" evidence="6">
    <location>
        <begin position="209"/>
        <end position="236"/>
    </location>
</feature>
<dbReference type="Proteomes" id="UP000739538">
    <property type="component" value="Unassembled WGS sequence"/>
</dbReference>
<feature type="transmembrane region" description="Helical" evidence="6">
    <location>
        <begin position="42"/>
        <end position="60"/>
    </location>
</feature>
<evidence type="ECO:0000256" key="4">
    <source>
        <dbReference type="ARBA" id="ARBA00022989"/>
    </source>
</evidence>
<evidence type="ECO:0000256" key="6">
    <source>
        <dbReference type="SAM" id="Phobius"/>
    </source>
</evidence>